<reference evidence="3" key="1">
    <citation type="submission" date="2021-03" db="EMBL/GenBank/DDBJ databases">
        <title>Draft genome sequence of rust myrtle Austropuccinia psidii MF-1, a brazilian biotype.</title>
        <authorList>
            <person name="Quecine M.C."/>
            <person name="Pachon D.M.R."/>
            <person name="Bonatelli M.L."/>
            <person name="Correr F.H."/>
            <person name="Franceschini L.M."/>
            <person name="Leite T.F."/>
            <person name="Margarido G.R.A."/>
            <person name="Almeida C.A."/>
            <person name="Ferrarezi J.A."/>
            <person name="Labate C.A."/>
        </authorList>
    </citation>
    <scope>NUCLEOTIDE SEQUENCE</scope>
    <source>
        <strain evidence="3">MF-1</strain>
    </source>
</reference>
<protein>
    <recommendedName>
        <fullName evidence="2">Senescence domain-containing protein</fullName>
    </recommendedName>
</protein>
<dbReference type="OrthoDB" id="20821at2759"/>
<dbReference type="AlphaFoldDB" id="A0A9Q3CRG6"/>
<dbReference type="Proteomes" id="UP000765509">
    <property type="component" value="Unassembled WGS sequence"/>
</dbReference>
<dbReference type="GO" id="GO:0051301">
    <property type="term" value="P:cell division"/>
    <property type="evidence" value="ECO:0007669"/>
    <property type="project" value="TreeGrafter"/>
</dbReference>
<dbReference type="Pfam" id="PF06911">
    <property type="entry name" value="Senescence"/>
    <property type="match status" value="1"/>
</dbReference>
<dbReference type="PANTHER" id="PTHR21068">
    <property type="entry name" value="SPARTIN"/>
    <property type="match status" value="1"/>
</dbReference>
<gene>
    <name evidence="3" type="ORF">O181_028227</name>
</gene>
<name>A0A9Q3CRG6_9BASI</name>
<evidence type="ECO:0000256" key="1">
    <source>
        <dbReference type="SAM" id="MobiDB-lite"/>
    </source>
</evidence>
<dbReference type="GO" id="GO:0005886">
    <property type="term" value="C:plasma membrane"/>
    <property type="evidence" value="ECO:0007669"/>
    <property type="project" value="TreeGrafter"/>
</dbReference>
<feature type="region of interest" description="Disordered" evidence="1">
    <location>
        <begin position="23"/>
        <end position="45"/>
    </location>
</feature>
<organism evidence="3 4">
    <name type="scientific">Austropuccinia psidii MF-1</name>
    <dbReference type="NCBI Taxonomy" id="1389203"/>
    <lineage>
        <taxon>Eukaryota</taxon>
        <taxon>Fungi</taxon>
        <taxon>Dikarya</taxon>
        <taxon>Basidiomycota</taxon>
        <taxon>Pucciniomycotina</taxon>
        <taxon>Pucciniomycetes</taxon>
        <taxon>Pucciniales</taxon>
        <taxon>Sphaerophragmiaceae</taxon>
        <taxon>Austropuccinia</taxon>
    </lineage>
</organism>
<feature type="domain" description="Senescence" evidence="2">
    <location>
        <begin position="303"/>
        <end position="485"/>
    </location>
</feature>
<evidence type="ECO:0000259" key="2">
    <source>
        <dbReference type="Pfam" id="PF06911"/>
    </source>
</evidence>
<feature type="compositionally biased region" description="Polar residues" evidence="1">
    <location>
        <begin position="532"/>
        <end position="547"/>
    </location>
</feature>
<feature type="region of interest" description="Disordered" evidence="1">
    <location>
        <begin position="531"/>
        <end position="578"/>
    </location>
</feature>
<dbReference type="InterPro" id="IPR009686">
    <property type="entry name" value="Senescence/spartin_C"/>
</dbReference>
<feature type="compositionally biased region" description="Basic and acidic residues" evidence="1">
    <location>
        <begin position="565"/>
        <end position="578"/>
    </location>
</feature>
<proteinExistence type="predicted"/>
<keyword evidence="4" id="KW-1185">Reference proteome</keyword>
<dbReference type="EMBL" id="AVOT02009632">
    <property type="protein sequence ID" value="MBW0488512.1"/>
    <property type="molecule type" value="Genomic_DNA"/>
</dbReference>
<dbReference type="InterPro" id="IPR045036">
    <property type="entry name" value="Spartin-like"/>
</dbReference>
<evidence type="ECO:0000313" key="4">
    <source>
        <dbReference type="Proteomes" id="UP000765509"/>
    </source>
</evidence>
<dbReference type="PANTHER" id="PTHR21068:SF43">
    <property type="entry name" value="SPARTIN"/>
    <property type="match status" value="1"/>
</dbReference>
<evidence type="ECO:0000313" key="3">
    <source>
        <dbReference type="EMBL" id="MBW0488512.1"/>
    </source>
</evidence>
<comment type="caution">
    <text evidence="3">The sequence shown here is derived from an EMBL/GenBank/DDBJ whole genome shotgun (WGS) entry which is preliminary data.</text>
</comment>
<sequence>MDRSPPIRSSILLTIHQTTIYQIDSPSHPNRSHQEHQEDQEDIDPTDHQSLLLSSADLTLQVVDVSSAVSNSIPVDSQLPSYTPKSLNSDQSTPSSIETCLILSISNGLIEIPLSKSSQISCISPKTYLICFASDRPAEKYHVVSNEKLDNNHNKLKIVLSESLPDDQLELFDSILTSSTNYSGRLALHDDLSRFKSSNHHVNQTDSYHFTEKPNSNQQNLHDNPQSSEGRLALIDESTGEICGQLTSDIKVEAPSVGQPNPPPYPLISAPQPVMVSILPNTSSQNPGQSIAQVTPIIPQSQSAILSTADWVSRGIIAGSDAISSLIVKAGQSYPHTFKPATVPISFSPTTHSRTEKVLGYTKTATEISGKTIRVVGSVASKVGDRLGKATGIQRTPNGELPTGVRGYVHKGLLAFNTVLDSLESGGKKVLNTAGETTTGMVKHSYGPEAGKVAQTAHHSIRNVALVYIDARGVTRRAILKSVGKSAIRGTMTDGREVILGSDEYVESWAQFESKACQKNDVGPMQGLENGHNWTGGSNTFNSYDQTKPNHHNWAGGSKTYNVDDQTKSSDHDVNGYR</sequence>
<accession>A0A9Q3CRG6</accession>